<dbReference type="KEGG" id="mon:G8E03_00885"/>
<evidence type="ECO:0000259" key="5">
    <source>
        <dbReference type="Pfam" id="PF13458"/>
    </source>
</evidence>
<dbReference type="InterPro" id="IPR028082">
    <property type="entry name" value="Peripla_BP_I"/>
</dbReference>
<dbReference type="Pfam" id="PF13458">
    <property type="entry name" value="Peripla_BP_6"/>
    <property type="match status" value="1"/>
</dbReference>
<organism evidence="6 7">
    <name type="scientific">Pontivivens nitratireducens</name>
    <dbReference type="NCBI Taxonomy" id="2758038"/>
    <lineage>
        <taxon>Bacteria</taxon>
        <taxon>Pseudomonadati</taxon>
        <taxon>Pseudomonadota</taxon>
        <taxon>Alphaproteobacteria</taxon>
        <taxon>Rhodobacterales</taxon>
        <taxon>Paracoccaceae</taxon>
        <taxon>Pontivivens</taxon>
    </lineage>
</organism>
<comment type="similarity">
    <text evidence="1">Belongs to the leucine-binding protein family.</text>
</comment>
<protein>
    <submittedName>
        <fullName evidence="6">Penicillin-binding protein activator</fullName>
    </submittedName>
</protein>
<reference evidence="6 7" key="1">
    <citation type="submission" date="2020-03" db="EMBL/GenBank/DDBJ databases">
        <title>Complete genome sequence of Monaibacterium sp. ALG8 with diverse plasmids.</title>
        <authorList>
            <person name="Sun C."/>
        </authorList>
    </citation>
    <scope>NUCLEOTIDE SEQUENCE [LARGE SCALE GENOMIC DNA]</scope>
    <source>
        <strain evidence="6 7">ALG8</strain>
    </source>
</reference>
<dbReference type="SUPFAM" id="SSF53822">
    <property type="entry name" value="Periplasmic binding protein-like I"/>
    <property type="match status" value="1"/>
</dbReference>
<gene>
    <name evidence="6" type="ORF">G8E03_00885</name>
</gene>
<evidence type="ECO:0000313" key="6">
    <source>
        <dbReference type="EMBL" id="QIK39435.1"/>
    </source>
</evidence>
<dbReference type="AlphaFoldDB" id="A0A6G7VHU7"/>
<dbReference type="Proteomes" id="UP000500791">
    <property type="component" value="Chromosome"/>
</dbReference>
<dbReference type="GO" id="GO:0006865">
    <property type="term" value="P:amino acid transport"/>
    <property type="evidence" value="ECO:0007669"/>
    <property type="project" value="UniProtKB-KW"/>
</dbReference>
<dbReference type="EMBL" id="CP049811">
    <property type="protein sequence ID" value="QIK39435.1"/>
    <property type="molecule type" value="Genomic_DNA"/>
</dbReference>
<keyword evidence="2 4" id="KW-0732">Signal</keyword>
<keyword evidence="7" id="KW-1185">Reference proteome</keyword>
<evidence type="ECO:0000256" key="2">
    <source>
        <dbReference type="ARBA" id="ARBA00022729"/>
    </source>
</evidence>
<keyword evidence="3" id="KW-0813">Transport</keyword>
<accession>A0A6G7VHU7</accession>
<keyword evidence="3" id="KW-0029">Amino-acid transport</keyword>
<sequence length="407" mass="41716">MSALTLPAPRFKRIVGAALFGLAALAGCTPTTSSGSLGSILQTTPSTPQPGEIPMSGPVRVALLVPTGSGDAERDALGSALENAARLALADRPNSSIELSVLSTGGDPGQAADAAASAVALDADIIVGPLFSSSVAAVAPIAQQAGIPVLSFSNNSAVAGDNVYILGRSFGTSARRLMSFAASRGLRNTGLIYTQDTEGQAALDAVRQAAGETGSQLVATASYPRSREGIPAAAEFFTNEMIRNGVDNLLLSDRGTGLVYAASFLPFHGLNVDRTQVMGLQELTEGAMASERALAGAWYTVVDPSSSATFSNRYSARYGARPHPLASLAYDGIAATDTLIAEARSSRDARAFDARNLTRSAGFTGAEGAFRFRADGGTDRALAIMEVTRDGPKLVDPAPGTLGFSGL</sequence>
<evidence type="ECO:0000313" key="7">
    <source>
        <dbReference type="Proteomes" id="UP000500791"/>
    </source>
</evidence>
<dbReference type="InterPro" id="IPR051010">
    <property type="entry name" value="BCAA_transport"/>
</dbReference>
<dbReference type="RefSeq" id="WP_166187565.1">
    <property type="nucleotide sequence ID" value="NZ_CP049811.1"/>
</dbReference>
<feature type="chain" id="PRO_5026333145" evidence="4">
    <location>
        <begin position="27"/>
        <end position="407"/>
    </location>
</feature>
<name>A0A6G7VHU7_9RHOB</name>
<feature type="signal peptide" evidence="4">
    <location>
        <begin position="1"/>
        <end position="26"/>
    </location>
</feature>
<dbReference type="InterPro" id="IPR028081">
    <property type="entry name" value="Leu-bd"/>
</dbReference>
<dbReference type="CDD" id="cd06339">
    <property type="entry name" value="PBP1_YraM_LppC_lipoprotein-like"/>
    <property type="match status" value="1"/>
</dbReference>
<dbReference type="PANTHER" id="PTHR30483">
    <property type="entry name" value="LEUCINE-SPECIFIC-BINDING PROTEIN"/>
    <property type="match status" value="1"/>
</dbReference>
<evidence type="ECO:0000256" key="3">
    <source>
        <dbReference type="ARBA" id="ARBA00022970"/>
    </source>
</evidence>
<dbReference type="PANTHER" id="PTHR30483:SF6">
    <property type="entry name" value="PERIPLASMIC BINDING PROTEIN OF ABC TRANSPORTER FOR NATURAL AMINO ACIDS"/>
    <property type="match status" value="1"/>
</dbReference>
<evidence type="ECO:0000256" key="4">
    <source>
        <dbReference type="SAM" id="SignalP"/>
    </source>
</evidence>
<evidence type="ECO:0000256" key="1">
    <source>
        <dbReference type="ARBA" id="ARBA00010062"/>
    </source>
</evidence>
<feature type="domain" description="Leucine-binding protein" evidence="5">
    <location>
        <begin position="58"/>
        <end position="391"/>
    </location>
</feature>
<proteinExistence type="inferred from homology"/>
<dbReference type="Gene3D" id="3.40.50.2300">
    <property type="match status" value="2"/>
</dbReference>